<reference evidence="2 3" key="1">
    <citation type="submission" date="2023-03" db="EMBL/GenBank/DDBJ databases">
        <title>High recombination rates correlate with genetic variation in Cardiocondyla obscurior ants.</title>
        <authorList>
            <person name="Errbii M."/>
        </authorList>
    </citation>
    <scope>NUCLEOTIDE SEQUENCE [LARGE SCALE GENOMIC DNA]</scope>
    <source>
        <strain evidence="2">Alpha-2009</strain>
        <tissue evidence="2">Whole body</tissue>
    </source>
</reference>
<proteinExistence type="predicted"/>
<evidence type="ECO:0000313" key="2">
    <source>
        <dbReference type="EMBL" id="KAL0121414.1"/>
    </source>
</evidence>
<dbReference type="EMBL" id="JADYXP020000006">
    <property type="protein sequence ID" value="KAL0121414.1"/>
    <property type="molecule type" value="Genomic_DNA"/>
</dbReference>
<name>A0AAW2G2F2_9HYME</name>
<dbReference type="Proteomes" id="UP001430953">
    <property type="component" value="Unassembled WGS sequence"/>
</dbReference>
<gene>
    <name evidence="2" type="ORF">PUN28_006731</name>
</gene>
<feature type="compositionally biased region" description="Polar residues" evidence="1">
    <location>
        <begin position="16"/>
        <end position="27"/>
    </location>
</feature>
<keyword evidence="3" id="KW-1185">Reference proteome</keyword>
<accession>A0AAW2G2F2</accession>
<sequence length="81" mass="8513">MEVPYNGAPKRPGSPSPLTSPAHSTASRGGLLQSCCGRCYPQRYQQAYSQYIPATRAQVSGAQGGQTGVAMDGTYLVEASF</sequence>
<evidence type="ECO:0000313" key="3">
    <source>
        <dbReference type="Proteomes" id="UP001430953"/>
    </source>
</evidence>
<evidence type="ECO:0000256" key="1">
    <source>
        <dbReference type="SAM" id="MobiDB-lite"/>
    </source>
</evidence>
<protein>
    <submittedName>
        <fullName evidence="2">Uncharacterized protein</fullName>
    </submittedName>
</protein>
<dbReference type="AlphaFoldDB" id="A0AAW2G2F2"/>
<organism evidence="2 3">
    <name type="scientific">Cardiocondyla obscurior</name>
    <dbReference type="NCBI Taxonomy" id="286306"/>
    <lineage>
        <taxon>Eukaryota</taxon>
        <taxon>Metazoa</taxon>
        <taxon>Ecdysozoa</taxon>
        <taxon>Arthropoda</taxon>
        <taxon>Hexapoda</taxon>
        <taxon>Insecta</taxon>
        <taxon>Pterygota</taxon>
        <taxon>Neoptera</taxon>
        <taxon>Endopterygota</taxon>
        <taxon>Hymenoptera</taxon>
        <taxon>Apocrita</taxon>
        <taxon>Aculeata</taxon>
        <taxon>Formicoidea</taxon>
        <taxon>Formicidae</taxon>
        <taxon>Myrmicinae</taxon>
        <taxon>Cardiocondyla</taxon>
    </lineage>
</organism>
<comment type="caution">
    <text evidence="2">The sequence shown here is derived from an EMBL/GenBank/DDBJ whole genome shotgun (WGS) entry which is preliminary data.</text>
</comment>
<feature type="region of interest" description="Disordered" evidence="1">
    <location>
        <begin position="1"/>
        <end position="29"/>
    </location>
</feature>